<keyword evidence="7 12" id="KW-0378">Hydrolase</keyword>
<feature type="compositionally biased region" description="Basic residues" evidence="13">
    <location>
        <begin position="680"/>
        <end position="692"/>
    </location>
</feature>
<evidence type="ECO:0000256" key="8">
    <source>
        <dbReference type="ARBA" id="ARBA00022968"/>
    </source>
</evidence>
<keyword evidence="10 12" id="KW-0472">Membrane</keyword>
<dbReference type="GO" id="GO:0005774">
    <property type="term" value="C:vacuolar membrane"/>
    <property type="evidence" value="ECO:0007669"/>
    <property type="project" value="UniProtKB-SubCell"/>
</dbReference>
<comment type="similarity">
    <text evidence="2">Belongs to the endopolyphosphatase PPN1 family.</text>
</comment>
<feature type="compositionally biased region" description="Pro residues" evidence="13">
    <location>
        <begin position="515"/>
        <end position="530"/>
    </location>
</feature>
<dbReference type="Gene3D" id="3.60.21.10">
    <property type="match status" value="1"/>
</dbReference>
<gene>
    <name evidence="15" type="ORF">AK830_g1111</name>
</gene>
<dbReference type="GO" id="GO:0000298">
    <property type="term" value="F:endopolyphosphatase activity"/>
    <property type="evidence" value="ECO:0007669"/>
    <property type="project" value="UniProtKB-EC"/>
</dbReference>
<comment type="caution">
    <text evidence="15">The sequence shown here is derived from an EMBL/GenBank/DDBJ whole genome shotgun (WGS) entry which is preliminary data.</text>
</comment>
<keyword evidence="9" id="KW-1133">Transmembrane helix</keyword>
<evidence type="ECO:0000256" key="7">
    <source>
        <dbReference type="ARBA" id="ARBA00022801"/>
    </source>
</evidence>
<dbReference type="FunFam" id="3.60.21.10:FF:000082">
    <property type="entry name" value="Endopolyphosphatase"/>
    <property type="match status" value="1"/>
</dbReference>
<accession>A0A0P7C0S5</accession>
<evidence type="ECO:0000256" key="12">
    <source>
        <dbReference type="PIRNR" id="PIRNR027093"/>
    </source>
</evidence>
<dbReference type="SUPFAM" id="SSF56300">
    <property type="entry name" value="Metallo-dependent phosphatases"/>
    <property type="match status" value="1"/>
</dbReference>
<dbReference type="PANTHER" id="PTHR10340">
    <property type="entry name" value="SPHINGOMYELIN PHOSPHODIESTERASE"/>
    <property type="match status" value="1"/>
</dbReference>
<evidence type="ECO:0000256" key="14">
    <source>
        <dbReference type="SAM" id="SignalP"/>
    </source>
</evidence>
<comment type="function">
    <text evidence="12">Catalyzes the hydrolysis of inorganic polyphosphate (polyP) chains of many hundreds of phosphate residues into shorter lengths.</text>
</comment>
<evidence type="ECO:0000256" key="3">
    <source>
        <dbReference type="ARBA" id="ARBA00012459"/>
    </source>
</evidence>
<dbReference type="PIRSF" id="PIRSF027093">
    <property type="entry name" value="EndopolyPtase_N1"/>
    <property type="match status" value="1"/>
</dbReference>
<dbReference type="OrthoDB" id="348678at2759"/>
<protein>
    <recommendedName>
        <fullName evidence="4 12">Endopolyphosphatase</fullName>
        <ecNumber evidence="3 12">3.6.1.10</ecNumber>
    </recommendedName>
</protein>
<evidence type="ECO:0000256" key="9">
    <source>
        <dbReference type="ARBA" id="ARBA00022989"/>
    </source>
</evidence>
<feature type="region of interest" description="Disordered" evidence="13">
    <location>
        <begin position="618"/>
        <end position="692"/>
    </location>
</feature>
<dbReference type="GO" id="GO:0000324">
    <property type="term" value="C:fungal-type vacuole"/>
    <property type="evidence" value="ECO:0007669"/>
    <property type="project" value="TreeGrafter"/>
</dbReference>
<feature type="compositionally biased region" description="Basic residues" evidence="13">
    <location>
        <begin position="492"/>
        <end position="510"/>
    </location>
</feature>
<keyword evidence="16" id="KW-1185">Reference proteome</keyword>
<dbReference type="AlphaFoldDB" id="A0A0P7C0S5"/>
<comment type="catalytic activity">
    <reaction evidence="12">
        <text>[phosphate](n+1) + n H2O = (n+1) phosphate + n H(+)</text>
        <dbReference type="Rhea" id="RHEA:22452"/>
        <dbReference type="Rhea" id="RHEA-COMP:14280"/>
        <dbReference type="ChEBI" id="CHEBI:15377"/>
        <dbReference type="ChEBI" id="CHEBI:15378"/>
        <dbReference type="ChEBI" id="CHEBI:16838"/>
        <dbReference type="ChEBI" id="CHEBI:43474"/>
        <dbReference type="EC" id="3.6.1.10"/>
    </reaction>
</comment>
<evidence type="ECO:0000256" key="4">
    <source>
        <dbReference type="ARBA" id="ARBA00014458"/>
    </source>
</evidence>
<evidence type="ECO:0000256" key="6">
    <source>
        <dbReference type="ARBA" id="ARBA00022692"/>
    </source>
</evidence>
<keyword evidence="14" id="KW-0732">Signal</keyword>
<feature type="compositionally biased region" description="Acidic residues" evidence="13">
    <location>
        <begin position="635"/>
        <end position="675"/>
    </location>
</feature>
<dbReference type="InterPro" id="IPR029052">
    <property type="entry name" value="Metallo-depent_PP-like"/>
</dbReference>
<evidence type="ECO:0000256" key="5">
    <source>
        <dbReference type="ARBA" id="ARBA00022554"/>
    </source>
</evidence>
<evidence type="ECO:0000256" key="10">
    <source>
        <dbReference type="ARBA" id="ARBA00023136"/>
    </source>
</evidence>
<dbReference type="GO" id="GO:0004309">
    <property type="term" value="F:exopolyphosphatase activity"/>
    <property type="evidence" value="ECO:0007669"/>
    <property type="project" value="TreeGrafter"/>
</dbReference>
<dbReference type="GO" id="GO:0008081">
    <property type="term" value="F:phosphoric diester hydrolase activity"/>
    <property type="evidence" value="ECO:0007669"/>
    <property type="project" value="TreeGrafter"/>
</dbReference>
<feature type="region of interest" description="Disordered" evidence="13">
    <location>
        <begin position="486"/>
        <end position="530"/>
    </location>
</feature>
<dbReference type="GO" id="GO:0006798">
    <property type="term" value="P:polyphosphate catabolic process"/>
    <property type="evidence" value="ECO:0007669"/>
    <property type="project" value="TreeGrafter"/>
</dbReference>
<feature type="region of interest" description="Disordered" evidence="13">
    <location>
        <begin position="376"/>
        <end position="409"/>
    </location>
</feature>
<dbReference type="Proteomes" id="UP000050424">
    <property type="component" value="Unassembled WGS sequence"/>
</dbReference>
<reference evidence="15 16" key="1">
    <citation type="submission" date="2015-09" db="EMBL/GenBank/DDBJ databases">
        <title>Draft genome of a European isolate of the apple canker pathogen Neonectria ditissima.</title>
        <authorList>
            <person name="Gomez-Cortecero A."/>
            <person name="Harrison R.J."/>
            <person name="Armitage A.D."/>
        </authorList>
    </citation>
    <scope>NUCLEOTIDE SEQUENCE [LARGE SCALE GENOMIC DNA]</scope>
    <source>
        <strain evidence="15 16">R09/05</strain>
    </source>
</reference>
<evidence type="ECO:0000256" key="1">
    <source>
        <dbReference type="ARBA" id="ARBA00004576"/>
    </source>
</evidence>
<proteinExistence type="inferred from homology"/>
<dbReference type="InterPro" id="IPR012358">
    <property type="entry name" value="EndopolyPtase_N1"/>
</dbReference>
<name>A0A0P7C0S5_9HYPO</name>
<sequence length="718" mass="82143">MPTSGARLLVAAALLFPAVVASPILDANQGVLRDASSSETPLLHLQQKQNRKLQGKFLHITDFHPDEFYKAHSSTDEGIACHRKKGVAGTYGAETSDCDSPLSLIDGTLDWIREHVKDEIDFVVWTGDTARHDSDEKLPRNASDVLGTNRLVSQKVIDTFSDNGQLAIPVIPTFGNNDFLPHNIFYPGPNKWLQAYSNIWHRFIPEEQRHSFGFGGWFEVEVIPNKLSVFSLNTMYFFDRNAGVDGCADPTEPGFKHLEWLSIQLERLRDRGMKAILIGHVPPARTDSKQNWDETCWQKYTLWLKQFRDVVTGAVYGHMNIDHFLLQDTKDIDLSLYEEDTPLRGPIEEDFSVDSKGDYLQELRQSWAGLPGSVARAVNHSDDDEDDDNDDPAHDLGKKRKGKKKNNLKKIGGKYGERYQLSLISPSVVPNFFPTIRVIEYNITGLDDAPVWIDTFDVNAEAPMANSEIWEEEEVDEQVRTELKRDLEAEKKKKKHKKGRKHKKKPKKPKNPQLVVPPPPAKGSPPGPAYFPQPFTLTGYTQYFANLTYINNDMTNSVDEARWRNGDFSDRDPKNKRPKPREFKYEVEYSTFTDKIYKLRDLTVRSYLRLAYRIGKSEEKKEKNNKKGKGKSIEEWDEDEDEDDEQDDDELDALEDGTDDSDDSDDEPTSEDDADTESKGKKHKKKKKKAKVNKVWREFLQRAFVSTISKKDLKKLTE</sequence>
<dbReference type="STRING" id="78410.A0A0P7C0S5"/>
<feature type="chain" id="PRO_5006136503" description="Endopolyphosphatase" evidence="14">
    <location>
        <begin position="22"/>
        <end position="718"/>
    </location>
</feature>
<keyword evidence="5 12" id="KW-0926">Vacuole</keyword>
<feature type="signal peptide" evidence="14">
    <location>
        <begin position="1"/>
        <end position="21"/>
    </location>
</feature>
<evidence type="ECO:0000256" key="13">
    <source>
        <dbReference type="SAM" id="MobiDB-lite"/>
    </source>
</evidence>
<keyword evidence="11" id="KW-0325">Glycoprotein</keyword>
<organism evidence="15 16">
    <name type="scientific">Neonectria ditissima</name>
    <dbReference type="NCBI Taxonomy" id="78410"/>
    <lineage>
        <taxon>Eukaryota</taxon>
        <taxon>Fungi</taxon>
        <taxon>Dikarya</taxon>
        <taxon>Ascomycota</taxon>
        <taxon>Pezizomycotina</taxon>
        <taxon>Sordariomycetes</taxon>
        <taxon>Hypocreomycetidae</taxon>
        <taxon>Hypocreales</taxon>
        <taxon>Nectriaceae</taxon>
        <taxon>Neonectria</taxon>
    </lineage>
</organism>
<evidence type="ECO:0000313" key="15">
    <source>
        <dbReference type="EMBL" id="KPM45505.1"/>
    </source>
</evidence>
<keyword evidence="8" id="KW-0735">Signal-anchor</keyword>
<feature type="compositionally biased region" description="Basic residues" evidence="13">
    <location>
        <begin position="397"/>
        <end position="409"/>
    </location>
</feature>
<dbReference type="PANTHER" id="PTHR10340:SF55">
    <property type="entry name" value="ENDOPOLYPHOSPHATASE"/>
    <property type="match status" value="1"/>
</dbReference>
<dbReference type="EMBL" id="LKCW01000007">
    <property type="protein sequence ID" value="KPM45505.1"/>
    <property type="molecule type" value="Genomic_DNA"/>
</dbReference>
<evidence type="ECO:0000313" key="16">
    <source>
        <dbReference type="Proteomes" id="UP000050424"/>
    </source>
</evidence>
<comment type="subcellular location">
    <subcellularLocation>
        <location evidence="1">Vacuole membrane</location>
        <topology evidence="1">Single-pass type II membrane protein</topology>
    </subcellularLocation>
</comment>
<dbReference type="EC" id="3.6.1.10" evidence="3 12"/>
<evidence type="ECO:0000256" key="2">
    <source>
        <dbReference type="ARBA" id="ARBA00010399"/>
    </source>
</evidence>
<keyword evidence="6" id="KW-0812">Transmembrane</keyword>
<evidence type="ECO:0000256" key="11">
    <source>
        <dbReference type="ARBA" id="ARBA00023180"/>
    </source>
</evidence>